<dbReference type="Pfam" id="PF03088">
    <property type="entry name" value="Str_synth"/>
    <property type="match status" value="1"/>
</dbReference>
<dbReference type="GO" id="GO:0012505">
    <property type="term" value="C:endomembrane system"/>
    <property type="evidence" value="ECO:0007669"/>
    <property type="project" value="TreeGrafter"/>
</dbReference>
<comment type="caution">
    <text evidence="5">The sequence shown here is derived from an EMBL/GenBank/DDBJ whole genome shotgun (WGS) entry which is preliminary data.</text>
</comment>
<reference evidence="5 6" key="2">
    <citation type="submission" date="2018-12" db="EMBL/GenBank/DDBJ databases">
        <title>Simiduia agarivorans gen. nov., sp. nov., a marine, agarolytic bacterium isolated from shallow coastal water from Keelung, Taiwan.</title>
        <authorList>
            <person name="Shieh W.Y."/>
        </authorList>
    </citation>
    <scope>NUCLEOTIDE SEQUENCE [LARGE SCALE GENOMIC DNA]</scope>
    <source>
        <strain evidence="5 6">GTF-13</strain>
    </source>
</reference>
<protein>
    <submittedName>
        <fullName evidence="5">SMP-30/gluconolactonase/LRE family protein</fullName>
    </submittedName>
</protein>
<dbReference type="InterPro" id="IPR018119">
    <property type="entry name" value="Strictosidine_synth_cons-reg"/>
</dbReference>
<dbReference type="RefSeq" id="WP_125014981.1">
    <property type="nucleotide sequence ID" value="NZ_QWEZ01000001.1"/>
</dbReference>
<gene>
    <name evidence="5" type="ORF">D0544_05450</name>
</gene>
<dbReference type="InterPro" id="IPR011042">
    <property type="entry name" value="6-blade_b-propeller_TolB-like"/>
</dbReference>
<proteinExistence type="inferred from homology"/>
<evidence type="ECO:0000313" key="6">
    <source>
        <dbReference type="Proteomes" id="UP000280792"/>
    </source>
</evidence>
<dbReference type="PANTHER" id="PTHR10426:SF88">
    <property type="entry name" value="ADIPOCYTE PLASMA MEMBRANE-ASSOCIATED PROTEIN HEMOMUCIN-RELATED"/>
    <property type="match status" value="1"/>
</dbReference>
<dbReference type="Proteomes" id="UP000280792">
    <property type="component" value="Unassembled WGS sequence"/>
</dbReference>
<dbReference type="EMBL" id="QWEZ01000001">
    <property type="protein sequence ID" value="RRJ84550.1"/>
    <property type="molecule type" value="Genomic_DNA"/>
</dbReference>
<sequence>MKKAITLVMLMLIASVLLLLAFPSPIDAVAYRAPEPPPATGILTPNQRLTEATLLAKGAIFGPEDVAVDTLGRIYGGTQDGKIMRLHEGQLELFVDLGAQGKRARPLGLHFDQQDNLIVCDAWQGLLSISPEGRVTVLATEAEGVPFAFADDLDIARDGIIYFSDASSRFHQPDYALDLLEARPWGRLLAYNPATGTIRVLMRDLYFANGVALSANEDFVLVNETYRYRIQRYWLKGPKAGTHDLFIDNLPGLPDGVSGNRKGTFWVALATPRKASIDRMHMHPRIKNLIAKLPRFMWPKPVRYGYVLALDEQGEITSSLHDPSGEHLEMVTSAEEHNGYLYLGSLHNDRIGRLKL</sequence>
<evidence type="ECO:0000259" key="4">
    <source>
        <dbReference type="Pfam" id="PF03088"/>
    </source>
</evidence>
<accession>A0A3P3VPM0</accession>
<dbReference type="FunFam" id="2.120.10.30:FF:000066">
    <property type="entry name" value="ABC transporter permease protein"/>
    <property type="match status" value="1"/>
</dbReference>
<keyword evidence="6" id="KW-1185">Reference proteome</keyword>
<feature type="domain" description="Strictosidine synthase conserved region" evidence="4">
    <location>
        <begin position="151"/>
        <end position="238"/>
    </location>
</feature>
<reference evidence="5 6" key="1">
    <citation type="submission" date="2018-08" db="EMBL/GenBank/DDBJ databases">
        <authorList>
            <person name="Khan S.A."/>
        </authorList>
    </citation>
    <scope>NUCLEOTIDE SEQUENCE [LARGE SCALE GENOMIC DNA]</scope>
    <source>
        <strain evidence="5 6">GTF-13</strain>
    </source>
</reference>
<dbReference type="AlphaFoldDB" id="A0A3P3VPM0"/>
<dbReference type="PANTHER" id="PTHR10426">
    <property type="entry name" value="STRICTOSIDINE SYNTHASE-RELATED"/>
    <property type="match status" value="1"/>
</dbReference>
<dbReference type="Pfam" id="PF20067">
    <property type="entry name" value="SSL_N"/>
    <property type="match status" value="1"/>
</dbReference>
<dbReference type="SUPFAM" id="SSF63829">
    <property type="entry name" value="Calcium-dependent phosphotriesterase"/>
    <property type="match status" value="1"/>
</dbReference>
<name>A0A3P3VPM0_9GAMM</name>
<organism evidence="5 6">
    <name type="scientific">Aestuariirhabdus litorea</name>
    <dbReference type="NCBI Taxonomy" id="2528527"/>
    <lineage>
        <taxon>Bacteria</taxon>
        <taxon>Pseudomonadati</taxon>
        <taxon>Pseudomonadota</taxon>
        <taxon>Gammaproteobacteria</taxon>
        <taxon>Oceanospirillales</taxon>
        <taxon>Aestuariirhabdaceae</taxon>
        <taxon>Aestuariirhabdus</taxon>
    </lineage>
</organism>
<dbReference type="GO" id="GO:0016787">
    <property type="term" value="F:hydrolase activity"/>
    <property type="evidence" value="ECO:0007669"/>
    <property type="project" value="TreeGrafter"/>
</dbReference>
<dbReference type="Gene3D" id="2.120.10.30">
    <property type="entry name" value="TolB, C-terminal domain"/>
    <property type="match status" value="1"/>
</dbReference>
<comment type="similarity">
    <text evidence="1">Belongs to the strictosidine synthase family.</text>
</comment>
<keyword evidence="2" id="KW-0597">Phosphoprotein</keyword>
<keyword evidence="3" id="KW-0325">Glycoprotein</keyword>
<evidence type="ECO:0000313" key="5">
    <source>
        <dbReference type="EMBL" id="RRJ84550.1"/>
    </source>
</evidence>
<evidence type="ECO:0000256" key="2">
    <source>
        <dbReference type="ARBA" id="ARBA00022553"/>
    </source>
</evidence>
<evidence type="ECO:0000256" key="1">
    <source>
        <dbReference type="ARBA" id="ARBA00009191"/>
    </source>
</evidence>
<evidence type="ECO:0000256" key="3">
    <source>
        <dbReference type="ARBA" id="ARBA00023180"/>
    </source>
</evidence>